<keyword evidence="1" id="KW-1133">Transmembrane helix</keyword>
<name>A0A5B7K3E7_PORTR</name>
<protein>
    <submittedName>
        <fullName evidence="2">Uncharacterized protein</fullName>
    </submittedName>
</protein>
<dbReference type="EMBL" id="VSRR010119393">
    <property type="protein sequence ID" value="MPC99688.1"/>
    <property type="molecule type" value="Genomic_DNA"/>
</dbReference>
<reference evidence="2 3" key="1">
    <citation type="submission" date="2019-05" db="EMBL/GenBank/DDBJ databases">
        <title>Another draft genome of Portunus trituberculatus and its Hox gene families provides insights of decapod evolution.</title>
        <authorList>
            <person name="Jeong J.-H."/>
            <person name="Song I."/>
            <person name="Kim S."/>
            <person name="Choi T."/>
            <person name="Kim D."/>
            <person name="Ryu S."/>
            <person name="Kim W."/>
        </authorList>
    </citation>
    <scope>NUCLEOTIDE SEQUENCE [LARGE SCALE GENOMIC DNA]</scope>
    <source>
        <tissue evidence="2">Muscle</tissue>
    </source>
</reference>
<dbReference type="Proteomes" id="UP000324222">
    <property type="component" value="Unassembled WGS sequence"/>
</dbReference>
<feature type="transmembrane region" description="Helical" evidence="1">
    <location>
        <begin position="15"/>
        <end position="37"/>
    </location>
</feature>
<sequence length="86" mass="10038">MEKSLWLQRPRSDCWPMSLILLLCLLICAPLCTRLLFHKLMKRHMSKCLSCTVRLTFMRKRTASLVHWEPLETPTSFSVSCSLPCL</sequence>
<gene>
    <name evidence="2" type="ORF">E2C01_095116</name>
</gene>
<keyword evidence="3" id="KW-1185">Reference proteome</keyword>
<comment type="caution">
    <text evidence="2">The sequence shown here is derived from an EMBL/GenBank/DDBJ whole genome shotgun (WGS) entry which is preliminary data.</text>
</comment>
<proteinExistence type="predicted"/>
<accession>A0A5B7K3E7</accession>
<evidence type="ECO:0000313" key="3">
    <source>
        <dbReference type="Proteomes" id="UP000324222"/>
    </source>
</evidence>
<keyword evidence="1" id="KW-0472">Membrane</keyword>
<evidence type="ECO:0000313" key="2">
    <source>
        <dbReference type="EMBL" id="MPC99688.1"/>
    </source>
</evidence>
<dbReference type="AlphaFoldDB" id="A0A5B7K3E7"/>
<keyword evidence="1" id="KW-0812">Transmembrane</keyword>
<evidence type="ECO:0000256" key="1">
    <source>
        <dbReference type="SAM" id="Phobius"/>
    </source>
</evidence>
<organism evidence="2 3">
    <name type="scientific">Portunus trituberculatus</name>
    <name type="common">Swimming crab</name>
    <name type="synonym">Neptunus trituberculatus</name>
    <dbReference type="NCBI Taxonomy" id="210409"/>
    <lineage>
        <taxon>Eukaryota</taxon>
        <taxon>Metazoa</taxon>
        <taxon>Ecdysozoa</taxon>
        <taxon>Arthropoda</taxon>
        <taxon>Crustacea</taxon>
        <taxon>Multicrustacea</taxon>
        <taxon>Malacostraca</taxon>
        <taxon>Eumalacostraca</taxon>
        <taxon>Eucarida</taxon>
        <taxon>Decapoda</taxon>
        <taxon>Pleocyemata</taxon>
        <taxon>Brachyura</taxon>
        <taxon>Eubrachyura</taxon>
        <taxon>Portunoidea</taxon>
        <taxon>Portunidae</taxon>
        <taxon>Portuninae</taxon>
        <taxon>Portunus</taxon>
    </lineage>
</organism>